<keyword evidence="1" id="KW-0472">Membrane</keyword>
<organism evidence="2 3">
    <name type="scientific">Pseudomonas turukhanskensis</name>
    <dbReference type="NCBI Taxonomy" id="1806536"/>
    <lineage>
        <taxon>Bacteria</taxon>
        <taxon>Pseudomonadati</taxon>
        <taxon>Pseudomonadota</taxon>
        <taxon>Gammaproteobacteria</taxon>
        <taxon>Pseudomonadales</taxon>
        <taxon>Pseudomonadaceae</taxon>
        <taxon>Pseudomonas</taxon>
    </lineage>
</organism>
<reference evidence="2" key="2">
    <citation type="submission" date="2023-01" db="EMBL/GenBank/DDBJ databases">
        <authorList>
            <person name="Sun Q."/>
            <person name="Evtushenko L."/>
        </authorList>
    </citation>
    <scope>NUCLEOTIDE SEQUENCE</scope>
    <source>
        <strain evidence="2">VKM B-2935</strain>
    </source>
</reference>
<sequence>MAAMYTTKVISMGVLAVISRSLLLVVMRMLAITAFVVGLSKVYQRCLWHSLKHGLDSQYGYYPHEHTLGPTMGVVQPHGCRE</sequence>
<keyword evidence="1" id="KW-1133">Transmembrane helix</keyword>
<evidence type="ECO:0000256" key="1">
    <source>
        <dbReference type="SAM" id="Phobius"/>
    </source>
</evidence>
<keyword evidence="3" id="KW-1185">Reference proteome</keyword>
<name>A0A9W6K572_9PSED</name>
<dbReference type="EMBL" id="BSFN01000002">
    <property type="protein sequence ID" value="GLK88199.1"/>
    <property type="molecule type" value="Genomic_DNA"/>
</dbReference>
<evidence type="ECO:0000313" key="2">
    <source>
        <dbReference type="EMBL" id="GLK88199.1"/>
    </source>
</evidence>
<comment type="caution">
    <text evidence="2">The sequence shown here is derived from an EMBL/GenBank/DDBJ whole genome shotgun (WGS) entry which is preliminary data.</text>
</comment>
<proteinExistence type="predicted"/>
<keyword evidence="1" id="KW-0812">Transmembrane</keyword>
<dbReference type="Proteomes" id="UP001143328">
    <property type="component" value="Unassembled WGS sequence"/>
</dbReference>
<gene>
    <name evidence="2" type="ORF">GCM10017655_12610</name>
</gene>
<feature type="transmembrane region" description="Helical" evidence="1">
    <location>
        <begin position="12"/>
        <end position="39"/>
    </location>
</feature>
<accession>A0A9W6K572</accession>
<dbReference type="AlphaFoldDB" id="A0A9W6K572"/>
<reference evidence="2" key="1">
    <citation type="journal article" date="2014" name="Int. J. Syst. Evol. Microbiol.">
        <title>Complete genome sequence of Corynebacterium casei LMG S-19264T (=DSM 44701T), isolated from a smear-ripened cheese.</title>
        <authorList>
            <consortium name="US DOE Joint Genome Institute (JGI-PGF)"/>
            <person name="Walter F."/>
            <person name="Albersmeier A."/>
            <person name="Kalinowski J."/>
            <person name="Ruckert C."/>
        </authorList>
    </citation>
    <scope>NUCLEOTIDE SEQUENCE</scope>
    <source>
        <strain evidence="2">VKM B-2935</strain>
    </source>
</reference>
<evidence type="ECO:0000313" key="3">
    <source>
        <dbReference type="Proteomes" id="UP001143328"/>
    </source>
</evidence>
<protein>
    <submittedName>
        <fullName evidence="2">Uncharacterized protein</fullName>
    </submittedName>
</protein>